<comment type="caution">
    <text evidence="12">The sequence shown here is derived from an EMBL/GenBank/DDBJ whole genome shotgun (WGS) entry which is preliminary data.</text>
</comment>
<feature type="transmembrane region" description="Helical" evidence="10">
    <location>
        <begin position="114"/>
        <end position="136"/>
    </location>
</feature>
<dbReference type="RefSeq" id="WP_212139378.1">
    <property type="nucleotide sequence ID" value="NZ_VZOL01000853.1"/>
</dbReference>
<dbReference type="EMBL" id="VZOL01000853">
    <property type="protein sequence ID" value="KAB0648058.1"/>
    <property type="molecule type" value="Genomic_DNA"/>
</dbReference>
<dbReference type="AlphaFoldDB" id="A0A6L3N7F4"/>
<keyword evidence="6" id="KW-0915">Sodium</keyword>
<evidence type="ECO:0000256" key="1">
    <source>
        <dbReference type="ARBA" id="ARBA00004651"/>
    </source>
</evidence>
<keyword evidence="2" id="KW-0813">Transport</keyword>
<evidence type="ECO:0000256" key="7">
    <source>
        <dbReference type="ARBA" id="ARBA00023065"/>
    </source>
</evidence>
<evidence type="ECO:0000256" key="4">
    <source>
        <dbReference type="ARBA" id="ARBA00022692"/>
    </source>
</evidence>
<feature type="transmembrane region" description="Helical" evidence="10">
    <location>
        <begin position="182"/>
        <end position="206"/>
    </location>
</feature>
<protein>
    <submittedName>
        <fullName evidence="12">Na+/H+ antiporter</fullName>
    </submittedName>
</protein>
<dbReference type="InterPro" id="IPR018422">
    <property type="entry name" value="Cation/H_exchanger_CPA1"/>
</dbReference>
<feature type="transmembrane region" description="Helical" evidence="10">
    <location>
        <begin position="85"/>
        <end position="108"/>
    </location>
</feature>
<dbReference type="GO" id="GO:0015385">
    <property type="term" value="F:sodium:proton antiporter activity"/>
    <property type="evidence" value="ECO:0007669"/>
    <property type="project" value="InterPro"/>
</dbReference>
<keyword evidence="5 10" id="KW-1133">Transmembrane helix</keyword>
<dbReference type="GO" id="GO:0015386">
    <property type="term" value="F:potassium:proton antiporter activity"/>
    <property type="evidence" value="ECO:0007669"/>
    <property type="project" value="TreeGrafter"/>
</dbReference>
<evidence type="ECO:0000256" key="10">
    <source>
        <dbReference type="SAM" id="Phobius"/>
    </source>
</evidence>
<evidence type="ECO:0000313" key="13">
    <source>
        <dbReference type="Proteomes" id="UP000473571"/>
    </source>
</evidence>
<evidence type="ECO:0000313" key="12">
    <source>
        <dbReference type="EMBL" id="KAB0648058.1"/>
    </source>
</evidence>
<proteinExistence type="predicted"/>
<gene>
    <name evidence="12" type="ORF">F7R13_31110</name>
</gene>
<evidence type="ECO:0000256" key="2">
    <source>
        <dbReference type="ARBA" id="ARBA00022448"/>
    </source>
</evidence>
<feature type="non-terminal residue" evidence="12">
    <location>
        <position position="247"/>
    </location>
</feature>
<comment type="subcellular location">
    <subcellularLocation>
        <location evidence="1">Cell membrane</location>
        <topology evidence="1">Multi-pass membrane protein</topology>
    </subcellularLocation>
</comment>
<keyword evidence="8 10" id="KW-0472">Membrane</keyword>
<evidence type="ECO:0000256" key="8">
    <source>
        <dbReference type="ARBA" id="ARBA00023136"/>
    </source>
</evidence>
<name>A0A6L3N7F4_9BURK</name>
<accession>A0A6L3N7F4</accession>
<feature type="transmembrane region" description="Helical" evidence="10">
    <location>
        <begin position="56"/>
        <end position="73"/>
    </location>
</feature>
<dbReference type="PANTHER" id="PTHR10110">
    <property type="entry name" value="SODIUM/HYDROGEN EXCHANGER"/>
    <property type="match status" value="1"/>
</dbReference>
<dbReference type="Gene3D" id="6.10.140.1330">
    <property type="match status" value="1"/>
</dbReference>
<dbReference type="Pfam" id="PF00999">
    <property type="entry name" value="Na_H_Exchanger"/>
    <property type="match status" value="1"/>
</dbReference>
<evidence type="ECO:0000256" key="5">
    <source>
        <dbReference type="ARBA" id="ARBA00022989"/>
    </source>
</evidence>
<dbReference type="GO" id="GO:0005886">
    <property type="term" value="C:plasma membrane"/>
    <property type="evidence" value="ECO:0007669"/>
    <property type="project" value="UniProtKB-SubCell"/>
</dbReference>
<dbReference type="PANTHER" id="PTHR10110:SF86">
    <property type="entry name" value="SODIUM_HYDROGEN EXCHANGER 7"/>
    <property type="match status" value="1"/>
</dbReference>
<dbReference type="Proteomes" id="UP000473571">
    <property type="component" value="Unassembled WGS sequence"/>
</dbReference>
<dbReference type="GO" id="GO:0051453">
    <property type="term" value="P:regulation of intracellular pH"/>
    <property type="evidence" value="ECO:0007669"/>
    <property type="project" value="TreeGrafter"/>
</dbReference>
<keyword evidence="3" id="KW-1003">Cell membrane</keyword>
<keyword evidence="9" id="KW-0739">Sodium transport</keyword>
<feature type="domain" description="Cation/H+ exchanger transmembrane" evidence="11">
    <location>
        <begin position="13"/>
        <end position="247"/>
    </location>
</feature>
<feature type="transmembrane region" description="Helical" evidence="10">
    <location>
        <begin position="218"/>
        <end position="236"/>
    </location>
</feature>
<dbReference type="GO" id="GO:0098719">
    <property type="term" value="P:sodium ion import across plasma membrane"/>
    <property type="evidence" value="ECO:0007669"/>
    <property type="project" value="TreeGrafter"/>
</dbReference>
<evidence type="ECO:0000256" key="6">
    <source>
        <dbReference type="ARBA" id="ARBA00023053"/>
    </source>
</evidence>
<sequence length="247" mass="26415">MEIVFTVLILLLTVALSGAVTRILPLRLPLPLMQIAFGAMLAWPKLNLHVTFDPEIFMLLFIPPLLFADGWRIPKRELYLQRRAILMLAFGLVFMTVLAVGYFAHWLIPELPLPIAFALAAVLSPTDAVALSGIAGKGRIPPQLMHILEGEALMNDASGLVALKFAVAAALTGMFSLRAASITFVIVAAGGLATGAAVAWLFSALSTRFLNAEQEGDPAPGIVMTLLVPFAAYLFAEHLELSGVLAA</sequence>
<organism evidence="12 13">
    <name type="scientific">Burkholderia territorii</name>
    <dbReference type="NCBI Taxonomy" id="1503055"/>
    <lineage>
        <taxon>Bacteria</taxon>
        <taxon>Pseudomonadati</taxon>
        <taxon>Pseudomonadota</taxon>
        <taxon>Betaproteobacteria</taxon>
        <taxon>Burkholderiales</taxon>
        <taxon>Burkholderiaceae</taxon>
        <taxon>Burkholderia</taxon>
        <taxon>Burkholderia cepacia complex</taxon>
    </lineage>
</organism>
<reference evidence="12 13" key="1">
    <citation type="submission" date="2019-09" db="EMBL/GenBank/DDBJ databases">
        <title>Draft genome sequences of 48 bacterial type strains from the CCUG.</title>
        <authorList>
            <person name="Tunovic T."/>
            <person name="Pineiro-Iglesias B."/>
            <person name="Unosson C."/>
            <person name="Inganas E."/>
            <person name="Ohlen M."/>
            <person name="Cardew S."/>
            <person name="Jensie-Markopoulos S."/>
            <person name="Salva-Serra F."/>
            <person name="Jaen-Luchoro D."/>
            <person name="Karlsson R."/>
            <person name="Svensson-Stadler L."/>
            <person name="Chun J."/>
            <person name="Moore E."/>
        </authorList>
    </citation>
    <scope>NUCLEOTIDE SEQUENCE [LARGE SCALE GENOMIC DNA]</scope>
    <source>
        <strain evidence="12 13">CCUG 65687</strain>
    </source>
</reference>
<keyword evidence="4 10" id="KW-0812">Transmembrane</keyword>
<evidence type="ECO:0000256" key="9">
    <source>
        <dbReference type="ARBA" id="ARBA00023201"/>
    </source>
</evidence>
<evidence type="ECO:0000256" key="3">
    <source>
        <dbReference type="ARBA" id="ARBA00022475"/>
    </source>
</evidence>
<keyword evidence="7" id="KW-0406">Ion transport</keyword>
<evidence type="ECO:0000259" key="11">
    <source>
        <dbReference type="Pfam" id="PF00999"/>
    </source>
</evidence>
<dbReference type="InterPro" id="IPR006153">
    <property type="entry name" value="Cation/H_exchanger_TM"/>
</dbReference>